<feature type="compositionally biased region" description="Polar residues" evidence="5">
    <location>
        <begin position="1408"/>
        <end position="1420"/>
    </location>
</feature>
<feature type="compositionally biased region" description="Basic and acidic residues" evidence="5">
    <location>
        <begin position="1472"/>
        <end position="1514"/>
    </location>
</feature>
<dbReference type="Proteomes" id="UP000078561">
    <property type="component" value="Unassembled WGS sequence"/>
</dbReference>
<dbReference type="GO" id="GO:0006397">
    <property type="term" value="P:mRNA processing"/>
    <property type="evidence" value="ECO:0007669"/>
    <property type="project" value="InterPro"/>
</dbReference>
<dbReference type="InterPro" id="IPR021418">
    <property type="entry name" value="THO_THOC2_C"/>
</dbReference>
<dbReference type="Pfam" id="PF16134">
    <property type="entry name" value="THOC2_N"/>
    <property type="match status" value="1"/>
</dbReference>
<dbReference type="GO" id="GO:0000445">
    <property type="term" value="C:THO complex part of transcription export complex"/>
    <property type="evidence" value="ECO:0007669"/>
    <property type="project" value="TreeGrafter"/>
</dbReference>
<dbReference type="InterPro" id="IPR040007">
    <property type="entry name" value="Tho2"/>
</dbReference>
<feature type="domain" description="THO complex subunit 2 N-terminal" evidence="8">
    <location>
        <begin position="85"/>
        <end position="658"/>
    </location>
</feature>
<keyword evidence="4" id="KW-0539">Nucleus</keyword>
<evidence type="ECO:0000256" key="3">
    <source>
        <dbReference type="ARBA" id="ARBA00019596"/>
    </source>
</evidence>
<evidence type="ECO:0000313" key="10">
    <source>
        <dbReference type="Proteomes" id="UP000078561"/>
    </source>
</evidence>
<feature type="domain" description="THO complex subunitTHOC2 N-terminal" evidence="7">
    <location>
        <begin position="660"/>
        <end position="740"/>
    </location>
</feature>
<dbReference type="GO" id="GO:0006406">
    <property type="term" value="P:mRNA export from nucleus"/>
    <property type="evidence" value="ECO:0007669"/>
    <property type="project" value="InterPro"/>
</dbReference>
<feature type="compositionally biased region" description="Basic and acidic residues" evidence="5">
    <location>
        <begin position="1538"/>
        <end position="1552"/>
    </location>
</feature>
<reference evidence="9" key="1">
    <citation type="submission" date="2016-04" db="EMBL/GenBank/DDBJ databases">
        <authorList>
            <person name="Evans L.H."/>
            <person name="Alamgir A."/>
            <person name="Owens N."/>
            <person name="Weber N.D."/>
            <person name="Virtaneva K."/>
            <person name="Barbian K."/>
            <person name="Babar A."/>
            <person name="Rosenke K."/>
        </authorList>
    </citation>
    <scope>NUCLEOTIDE SEQUENCE [LARGE SCALE GENOMIC DNA]</scope>
    <source>
        <strain evidence="9">CBS 101.48</strain>
    </source>
</reference>
<evidence type="ECO:0000313" key="9">
    <source>
        <dbReference type="EMBL" id="SAL97251.1"/>
    </source>
</evidence>
<comment type="subcellular location">
    <subcellularLocation>
        <location evidence="1">Nucleus</location>
    </subcellularLocation>
</comment>
<name>A0A168LPV8_ABSGL</name>
<feature type="region of interest" description="Disordered" evidence="5">
    <location>
        <begin position="368"/>
        <end position="388"/>
    </location>
</feature>
<evidence type="ECO:0000259" key="6">
    <source>
        <dbReference type="Pfam" id="PF11262"/>
    </source>
</evidence>
<comment type="similarity">
    <text evidence="2">Belongs to the THOC2 family.</text>
</comment>
<feature type="compositionally biased region" description="Basic and acidic residues" evidence="5">
    <location>
        <begin position="1322"/>
        <end position="1331"/>
    </location>
</feature>
<dbReference type="EMBL" id="LT551602">
    <property type="protein sequence ID" value="SAL97251.1"/>
    <property type="molecule type" value="Genomic_DNA"/>
</dbReference>
<evidence type="ECO:0000256" key="5">
    <source>
        <dbReference type="SAM" id="MobiDB-lite"/>
    </source>
</evidence>
<feature type="domain" description="THO complex subunitTHOC2 C-terminal" evidence="6">
    <location>
        <begin position="961"/>
        <end position="1266"/>
    </location>
</feature>
<feature type="compositionally biased region" description="Basic residues" evidence="5">
    <location>
        <begin position="1310"/>
        <end position="1321"/>
    </location>
</feature>
<gene>
    <name evidence="9" type="primary">ABSGL_02722.1 scaffold 3684</name>
</gene>
<keyword evidence="10" id="KW-1185">Reference proteome</keyword>
<feature type="region of interest" description="Disordered" evidence="5">
    <location>
        <begin position="1300"/>
        <end position="1592"/>
    </location>
</feature>
<evidence type="ECO:0000259" key="8">
    <source>
        <dbReference type="Pfam" id="PF16134"/>
    </source>
</evidence>
<dbReference type="PANTHER" id="PTHR21597:SF0">
    <property type="entry name" value="THO COMPLEX SUBUNIT 2"/>
    <property type="match status" value="1"/>
</dbReference>
<dbReference type="InterPro" id="IPR032302">
    <property type="entry name" value="THOC2_N"/>
</dbReference>
<protein>
    <recommendedName>
        <fullName evidence="3">THO complex subunit 2</fullName>
    </recommendedName>
</protein>
<dbReference type="GO" id="GO:0003729">
    <property type="term" value="F:mRNA binding"/>
    <property type="evidence" value="ECO:0007669"/>
    <property type="project" value="TreeGrafter"/>
</dbReference>
<dbReference type="OrthoDB" id="29024at2759"/>
<sequence>MIQEEVALALQHAEQWSSHSSTNPLRQLISRSTYRTYIGERTVEHFIDLFKTLATDESGIFAAKNIDVKLYFINSLKTQDINLECLEEAKLETDQPQIVSRKANLIAMIKGTIDATLLTDTECKIHFSSQLLESAKVIPSKLMFDRRLIRLNTAMLYKQNKFNLLREDTVGYSALINDIVIGTIDLERDEYGRLPPTPMDRIPRFLDIISSHIGNFHLDPNRVLDILLDFFVKEVMLNYAFWMELFKQSAWIRQLTLSSLTNDIDDLPSSTPANHSTVMAHLLGFKFEHYHLVEISAAPRELYHSCALLIKGGLIRLCDLLPYLAPNQEQMDKLKSEYMENMNKEIKNNSGGLLAQYGALGDEGATKKAAKTTKDGAEGQESAATPPRTYDANDVVELTKALLSVGDITHSEEILSKYNKLCDMYPVLAHYIYRLCSFIIEPAYQHYVPEDIKARSIYFLECAQQSELKSMLSSGKGNIPEVPKLTTYFVLDFLKDGVRDLKAKRVYRFFYTGWSDQLEPATLYDQLLTQLLPTMRLAGYRAYLAPHLIHKLIQILLALFEREEATPESPQRQVINTMLREFLLPAISFGGCNTGLMAHVWELLDLLSFQERCRVYGEWGNDFYKKSIETKLLKARVERSVKSVMRRVSKNDVRQCGRDLGKLAHSNPTIVFSVMLDQIQSFDNLAPYMADACRYMSNFCYDILGYFMAEKWTGSQGGGRMKKAKVKEDGITASWLRALSVFSGMLYKKQGIDPTPLIRYLVFRLRYDDSVADLILFNEFITKLCGIEIIGSTLTDDQITSAGCSDALRAEAFQPISTDNRRATKRVLTRLKDTLKKDDAALELLVLLYRLNESCSAQQDISTRERVKRLNLVHQTILQFSDLLTTVFDEAEYCALIPNAEVLSKDYDLPYTAVMQILRPKTRYLLRNSMDTDTKEDEIPSALQPLVLAIPSMMRNDGIFEIMSAEFLAIFWQLSLYDIHCPVKHYQAAIKRYNDTIAQCRDPRSTLNQTNRPSAVSKMERQAQASLDTLLVDLPKHQQDVENTMKMLRASHSRWFGDKVDRVKSVGCILQYCLYPRSVMSEVDAVYCYKFTMIMHNLNVSHFSTLTAIDQILSASLPASLITLTDYETTIHARFLFKTFSKMSQWYKDEDLFTSEAHGSGLIGFQRAWFTQTSSEEVDKKNLLSHSDFKLVMQKWHQKTGELFKQALRSGDSHQTRNTFLILRQFIPHFPSIREHGQDLVETIKALAAAEKRDDLKVLARSYLGLIEKNKARWVSRNSFIGLPDPKPPVETKSTLLTPSTAQTKPLSPRPHHHHHSHHHGHHDDRDRQADKASVSSTVNIPSSPTTNDRKRISGNQDVPTPPLSSRSSTFTGSGSTKRLRSDDMEPTPPRRETLSSSNGIRHRRSEQPSSSSTRHTSIRGTEMAPPQTTSTREGIRIRDQARDAIREAAKDTFRSTPPSSTIASPLSATDMDQKESRRSTKSERSSSSRQHKDSQELAVETDRRSSSTHRHESATTPSTPAALSPASSSSSSGRKRTSTEDGHHEQEEVKHSSHSSRSDKRHRSDHRSSKDHRKTKERSSRDHRDKKRSRR</sequence>
<dbReference type="InParanoid" id="A0A168LPV8"/>
<evidence type="ECO:0000256" key="1">
    <source>
        <dbReference type="ARBA" id="ARBA00004123"/>
    </source>
</evidence>
<evidence type="ECO:0000259" key="7">
    <source>
        <dbReference type="Pfam" id="PF11732"/>
    </source>
</evidence>
<dbReference type="InterPro" id="IPR021726">
    <property type="entry name" value="THO_THOC2_N"/>
</dbReference>
<dbReference type="Pfam" id="PF11732">
    <property type="entry name" value="Thoc2"/>
    <property type="match status" value="1"/>
</dbReference>
<feature type="compositionally biased region" description="Polar residues" evidence="5">
    <location>
        <begin position="1334"/>
        <end position="1347"/>
    </location>
</feature>
<organism evidence="9">
    <name type="scientific">Absidia glauca</name>
    <name type="common">Pin mould</name>
    <dbReference type="NCBI Taxonomy" id="4829"/>
    <lineage>
        <taxon>Eukaryota</taxon>
        <taxon>Fungi</taxon>
        <taxon>Fungi incertae sedis</taxon>
        <taxon>Mucoromycota</taxon>
        <taxon>Mucoromycotina</taxon>
        <taxon>Mucoromycetes</taxon>
        <taxon>Mucorales</taxon>
        <taxon>Cunninghamellaceae</taxon>
        <taxon>Absidia</taxon>
    </lineage>
</organism>
<dbReference type="STRING" id="4829.A0A168LPV8"/>
<dbReference type="Pfam" id="PF11262">
    <property type="entry name" value="Tho2"/>
    <property type="match status" value="1"/>
</dbReference>
<feature type="compositionally biased region" description="Polar residues" evidence="5">
    <location>
        <begin position="1455"/>
        <end position="1468"/>
    </location>
</feature>
<feature type="compositionally biased region" description="Basic and acidic residues" evidence="5">
    <location>
        <begin position="1380"/>
        <end position="1394"/>
    </location>
</feature>
<dbReference type="OMA" id="NQKLWLM"/>
<feature type="compositionally biased region" description="Basic and acidic residues" evidence="5">
    <location>
        <begin position="1434"/>
        <end position="1454"/>
    </location>
</feature>
<feature type="compositionally biased region" description="Low complexity" evidence="5">
    <location>
        <begin position="1515"/>
        <end position="1533"/>
    </location>
</feature>
<accession>A0A168LPV8</accession>
<evidence type="ECO:0000256" key="2">
    <source>
        <dbReference type="ARBA" id="ARBA00007857"/>
    </source>
</evidence>
<feature type="compositionally biased region" description="Low complexity" evidence="5">
    <location>
        <begin position="1365"/>
        <end position="1377"/>
    </location>
</feature>
<dbReference type="FunCoup" id="A0A168LPV8">
    <property type="interactions" value="864"/>
</dbReference>
<evidence type="ECO:0000256" key="4">
    <source>
        <dbReference type="ARBA" id="ARBA00023242"/>
    </source>
</evidence>
<dbReference type="PANTHER" id="PTHR21597">
    <property type="entry name" value="THO2 PROTEIN"/>
    <property type="match status" value="1"/>
</dbReference>
<feature type="compositionally biased region" description="Basic residues" evidence="5">
    <location>
        <begin position="1560"/>
        <end position="1577"/>
    </location>
</feature>
<proteinExistence type="inferred from homology"/>